<proteinExistence type="predicted"/>
<sequence length="54" mass="6147">MSLYQGIKRLLVQRAGARQEGQITYQASQRPVWNEAATQHHVMRYGTLCTSRVG</sequence>
<evidence type="ECO:0000313" key="1">
    <source>
        <dbReference type="EMBL" id="KAH3848413.1"/>
    </source>
</evidence>
<organism evidence="1 2">
    <name type="scientific">Dreissena polymorpha</name>
    <name type="common">Zebra mussel</name>
    <name type="synonym">Mytilus polymorpha</name>
    <dbReference type="NCBI Taxonomy" id="45954"/>
    <lineage>
        <taxon>Eukaryota</taxon>
        <taxon>Metazoa</taxon>
        <taxon>Spiralia</taxon>
        <taxon>Lophotrochozoa</taxon>
        <taxon>Mollusca</taxon>
        <taxon>Bivalvia</taxon>
        <taxon>Autobranchia</taxon>
        <taxon>Heteroconchia</taxon>
        <taxon>Euheterodonta</taxon>
        <taxon>Imparidentia</taxon>
        <taxon>Neoheterodontei</taxon>
        <taxon>Myida</taxon>
        <taxon>Dreissenoidea</taxon>
        <taxon>Dreissenidae</taxon>
        <taxon>Dreissena</taxon>
    </lineage>
</organism>
<dbReference type="Proteomes" id="UP000828390">
    <property type="component" value="Unassembled WGS sequence"/>
</dbReference>
<reference evidence="1" key="1">
    <citation type="journal article" date="2019" name="bioRxiv">
        <title>The Genome of the Zebra Mussel, Dreissena polymorpha: A Resource for Invasive Species Research.</title>
        <authorList>
            <person name="McCartney M.A."/>
            <person name="Auch B."/>
            <person name="Kono T."/>
            <person name="Mallez S."/>
            <person name="Zhang Y."/>
            <person name="Obille A."/>
            <person name="Becker A."/>
            <person name="Abrahante J.E."/>
            <person name="Garbe J."/>
            <person name="Badalamenti J.P."/>
            <person name="Herman A."/>
            <person name="Mangelson H."/>
            <person name="Liachko I."/>
            <person name="Sullivan S."/>
            <person name="Sone E.D."/>
            <person name="Koren S."/>
            <person name="Silverstein K.A.T."/>
            <person name="Beckman K.B."/>
            <person name="Gohl D.M."/>
        </authorList>
    </citation>
    <scope>NUCLEOTIDE SEQUENCE</scope>
    <source>
        <strain evidence="1">Duluth1</strain>
        <tissue evidence="1">Whole animal</tissue>
    </source>
</reference>
<reference evidence="1" key="2">
    <citation type="submission" date="2020-11" db="EMBL/GenBank/DDBJ databases">
        <authorList>
            <person name="McCartney M.A."/>
            <person name="Auch B."/>
            <person name="Kono T."/>
            <person name="Mallez S."/>
            <person name="Becker A."/>
            <person name="Gohl D.M."/>
            <person name="Silverstein K.A.T."/>
            <person name="Koren S."/>
            <person name="Bechman K.B."/>
            <person name="Herman A."/>
            <person name="Abrahante J.E."/>
            <person name="Garbe J."/>
        </authorList>
    </citation>
    <scope>NUCLEOTIDE SEQUENCE</scope>
    <source>
        <strain evidence="1">Duluth1</strain>
        <tissue evidence="1">Whole animal</tissue>
    </source>
</reference>
<accession>A0A9D4QZB6</accession>
<evidence type="ECO:0000313" key="2">
    <source>
        <dbReference type="Proteomes" id="UP000828390"/>
    </source>
</evidence>
<dbReference type="AlphaFoldDB" id="A0A9D4QZB6"/>
<protein>
    <submittedName>
        <fullName evidence="1">Uncharacterized protein</fullName>
    </submittedName>
</protein>
<gene>
    <name evidence="1" type="ORF">DPMN_090774</name>
</gene>
<comment type="caution">
    <text evidence="1">The sequence shown here is derived from an EMBL/GenBank/DDBJ whole genome shotgun (WGS) entry which is preliminary data.</text>
</comment>
<dbReference type="EMBL" id="JAIWYP010000003">
    <property type="protein sequence ID" value="KAH3848413.1"/>
    <property type="molecule type" value="Genomic_DNA"/>
</dbReference>
<keyword evidence="2" id="KW-1185">Reference proteome</keyword>
<name>A0A9D4QZB6_DREPO</name>